<dbReference type="Proteomes" id="UP000031202">
    <property type="component" value="Unassembled WGS sequence"/>
</dbReference>
<organism evidence="7 8">
    <name type="scientific">Microbacterium hominis</name>
    <dbReference type="NCBI Taxonomy" id="162426"/>
    <lineage>
        <taxon>Bacteria</taxon>
        <taxon>Bacillati</taxon>
        <taxon>Actinomycetota</taxon>
        <taxon>Actinomycetes</taxon>
        <taxon>Micrococcales</taxon>
        <taxon>Microbacteriaceae</taxon>
        <taxon>Microbacterium</taxon>
    </lineage>
</organism>
<accession>A0A0B4CE72</accession>
<feature type="transmembrane region" description="Helical" evidence="5">
    <location>
        <begin position="49"/>
        <end position="69"/>
    </location>
</feature>
<dbReference type="PANTHER" id="PTHR37422">
    <property type="entry name" value="TEICHURONIC ACID BIOSYNTHESIS PROTEIN TUAE"/>
    <property type="match status" value="1"/>
</dbReference>
<dbReference type="InterPro" id="IPR051533">
    <property type="entry name" value="WaaL-like"/>
</dbReference>
<evidence type="ECO:0000256" key="3">
    <source>
        <dbReference type="ARBA" id="ARBA00022989"/>
    </source>
</evidence>
<sequence>MAVHTKHPVAAPPTAPIRATSGHLLLRGWCIFVLAAALAGSAWPLALGIPATAVAVVAAGVVSASVWALSRPPVQWRRLPWFALAYALWAVCSLLWTTHLAATAATLVLLLVTTMQALFVGAVLTWRELVRAMASALKWVLGLSLLFELWVSLVWHGVLLPGFARLDGVVADGAVVWSHDQLMSGGRIQGIVGDATALAFLALLGMVVFAVRFASRAPRRTLLVGWFALSAFLFFRAGSALGWLGAAAVVLVLATVLVMRTTKRAGERTRYYVVYAVIAAAGILAVWLGRGQIFSFLGRSTDLDGREGTWALIAAKALERPLQGWGFATPWPPLDAASAPWGPGIDSALTQAHSVWLDVLLQLGIVGMALLALTFFAYVWRSWFFAVDRPRWDLVADRPYSPVTLVPTLTGAILLVQGVADSGPIVAGGWLLIVMLAFKIKQAPLLGRGASEERLVGEQGETERVPR</sequence>
<reference evidence="7 8" key="1">
    <citation type="submission" date="2014-12" db="EMBL/GenBank/DDBJ databases">
        <title>Genome sequencing of Microbacterium hominis TPW29.</title>
        <authorList>
            <person name="Tan P.W."/>
            <person name="Chan K.-G."/>
        </authorList>
    </citation>
    <scope>NUCLEOTIDE SEQUENCE [LARGE SCALE GENOMIC DNA]</scope>
    <source>
        <strain evidence="7 8">TPW29</strain>
    </source>
</reference>
<evidence type="ECO:0000256" key="4">
    <source>
        <dbReference type="ARBA" id="ARBA00023136"/>
    </source>
</evidence>
<dbReference type="RefSeq" id="WP_039412616.1">
    <property type="nucleotide sequence ID" value="NZ_JWSZ01000002.1"/>
</dbReference>
<dbReference type="AlphaFoldDB" id="A0A0B4CE72"/>
<name>A0A0B4CE72_9MICO</name>
<feature type="transmembrane region" description="Helical" evidence="5">
    <location>
        <begin position="243"/>
        <end position="259"/>
    </location>
</feature>
<comment type="caution">
    <text evidence="7">The sequence shown here is derived from an EMBL/GenBank/DDBJ whole genome shotgun (WGS) entry which is preliminary data.</text>
</comment>
<gene>
    <name evidence="7" type="ORF">RM52_02610</name>
</gene>
<dbReference type="PANTHER" id="PTHR37422:SF13">
    <property type="entry name" value="LIPOPOLYSACCHARIDE BIOSYNTHESIS PROTEIN PA4999-RELATED"/>
    <property type="match status" value="1"/>
</dbReference>
<evidence type="ECO:0000313" key="7">
    <source>
        <dbReference type="EMBL" id="KIC59554.1"/>
    </source>
</evidence>
<keyword evidence="3 5" id="KW-1133">Transmembrane helix</keyword>
<evidence type="ECO:0000256" key="5">
    <source>
        <dbReference type="SAM" id="Phobius"/>
    </source>
</evidence>
<dbReference type="GO" id="GO:0016874">
    <property type="term" value="F:ligase activity"/>
    <property type="evidence" value="ECO:0007669"/>
    <property type="project" value="UniProtKB-KW"/>
</dbReference>
<evidence type="ECO:0000259" key="6">
    <source>
        <dbReference type="Pfam" id="PF04932"/>
    </source>
</evidence>
<dbReference type="EMBL" id="JWSZ01000002">
    <property type="protein sequence ID" value="KIC59554.1"/>
    <property type="molecule type" value="Genomic_DNA"/>
</dbReference>
<comment type="subcellular location">
    <subcellularLocation>
        <location evidence="1">Membrane</location>
        <topology evidence="1">Multi-pass membrane protein</topology>
    </subcellularLocation>
</comment>
<feature type="domain" description="O-antigen ligase-related" evidence="6">
    <location>
        <begin position="227"/>
        <end position="371"/>
    </location>
</feature>
<feature type="transmembrane region" description="Helical" evidence="5">
    <location>
        <begin position="359"/>
        <end position="380"/>
    </location>
</feature>
<feature type="transmembrane region" description="Helical" evidence="5">
    <location>
        <begin position="221"/>
        <end position="237"/>
    </location>
</feature>
<evidence type="ECO:0000256" key="2">
    <source>
        <dbReference type="ARBA" id="ARBA00022692"/>
    </source>
</evidence>
<evidence type="ECO:0000313" key="8">
    <source>
        <dbReference type="Proteomes" id="UP000031202"/>
    </source>
</evidence>
<feature type="transmembrane region" description="Helical" evidence="5">
    <location>
        <begin position="24"/>
        <end position="43"/>
    </location>
</feature>
<feature type="transmembrane region" description="Helical" evidence="5">
    <location>
        <begin position="81"/>
        <end position="98"/>
    </location>
</feature>
<keyword evidence="7" id="KW-0436">Ligase</keyword>
<keyword evidence="2 5" id="KW-0812">Transmembrane</keyword>
<proteinExistence type="predicted"/>
<keyword evidence="4 5" id="KW-0472">Membrane</keyword>
<dbReference type="InterPro" id="IPR007016">
    <property type="entry name" value="O-antigen_ligase-rel_domated"/>
</dbReference>
<dbReference type="GO" id="GO:0016020">
    <property type="term" value="C:membrane"/>
    <property type="evidence" value="ECO:0007669"/>
    <property type="project" value="UniProtKB-SubCell"/>
</dbReference>
<feature type="transmembrane region" description="Helical" evidence="5">
    <location>
        <begin position="271"/>
        <end position="289"/>
    </location>
</feature>
<evidence type="ECO:0000256" key="1">
    <source>
        <dbReference type="ARBA" id="ARBA00004141"/>
    </source>
</evidence>
<protein>
    <submittedName>
        <fullName evidence="7">Ligase</fullName>
    </submittedName>
</protein>
<feature type="transmembrane region" description="Helical" evidence="5">
    <location>
        <begin position="136"/>
        <end position="158"/>
    </location>
</feature>
<dbReference type="Pfam" id="PF04932">
    <property type="entry name" value="Wzy_C"/>
    <property type="match status" value="1"/>
</dbReference>
<feature type="transmembrane region" description="Helical" evidence="5">
    <location>
        <begin position="191"/>
        <end position="214"/>
    </location>
</feature>
<feature type="transmembrane region" description="Helical" evidence="5">
    <location>
        <begin position="104"/>
        <end position="124"/>
    </location>
</feature>